<evidence type="ECO:0000256" key="8">
    <source>
        <dbReference type="ARBA" id="ARBA00023010"/>
    </source>
</evidence>
<feature type="domain" description="Protein export membrane protein SecD/SecF C-terminal" evidence="11">
    <location>
        <begin position="123"/>
        <end position="314"/>
    </location>
</feature>
<dbReference type="Pfam" id="PF07549">
    <property type="entry name" value="Sec_GG"/>
    <property type="match status" value="1"/>
</dbReference>
<dbReference type="GO" id="GO:0015450">
    <property type="term" value="F:protein-transporting ATPase activity"/>
    <property type="evidence" value="ECO:0007669"/>
    <property type="project" value="InterPro"/>
</dbReference>
<evidence type="ECO:0000313" key="13">
    <source>
        <dbReference type="Proteomes" id="UP001333818"/>
    </source>
</evidence>
<proteinExistence type="inferred from homology"/>
<dbReference type="GO" id="GO:0043952">
    <property type="term" value="P:protein transport by the Sec complex"/>
    <property type="evidence" value="ECO:0007669"/>
    <property type="project" value="UniProtKB-UniRule"/>
</dbReference>
<feature type="transmembrane region" description="Helical" evidence="10">
    <location>
        <begin position="178"/>
        <end position="203"/>
    </location>
</feature>
<feature type="transmembrane region" description="Helical" evidence="10">
    <location>
        <begin position="12"/>
        <end position="31"/>
    </location>
</feature>
<evidence type="ECO:0000256" key="6">
    <source>
        <dbReference type="ARBA" id="ARBA00022927"/>
    </source>
</evidence>
<keyword evidence="2 10" id="KW-0813">Transport</keyword>
<dbReference type="Gene3D" id="1.20.1640.10">
    <property type="entry name" value="Multidrug efflux transporter AcrB transmembrane domain"/>
    <property type="match status" value="1"/>
</dbReference>
<dbReference type="InterPro" id="IPR048634">
    <property type="entry name" value="SecD_SecF_C"/>
</dbReference>
<evidence type="ECO:0000256" key="9">
    <source>
        <dbReference type="ARBA" id="ARBA00023136"/>
    </source>
</evidence>
<sequence>MKLDVIKHSRLYLSLSGLFILAGIIAMFVSWQQIGLPLRPAIDFTGGTRLTLELDCGDTTKPAGNPAANTCSKLVDIVAVRQAIAAKGYTNSVVQQLDNGRGVIVQTGDLEVEKRTELQTLLESILKGFGQIDPKKSQIERVGPAIGNQLLTSGLQALGISFLGIAIYLGFRFQADYAIFAVIALFHDIFVTVGIFSILGLTMGVEVDSLFIVAMLTVCGFSVNDTVIIYDRIRENLKIQGRDHDFNDLVNLSVNQTLARSINTTLTATLPLIAIFIFGGATLKYFSLALIIGFLSGAYSSIFNASILLAWWRNRNNKTNQTPSVGTNAV</sequence>
<dbReference type="Pfam" id="PF02355">
    <property type="entry name" value="SecD_SecF_C"/>
    <property type="match status" value="1"/>
</dbReference>
<comment type="subcellular location">
    <subcellularLocation>
        <location evidence="1 10">Cell membrane</location>
        <topology evidence="1 10">Multi-pass membrane protein</topology>
    </subcellularLocation>
</comment>
<gene>
    <name evidence="10 12" type="primary">secF</name>
    <name evidence="12" type="ORF">V2H45_13750</name>
</gene>
<feature type="transmembrane region" description="Helical" evidence="10">
    <location>
        <begin position="209"/>
        <end position="230"/>
    </location>
</feature>
<organism evidence="12 13">
    <name type="scientific">Tumidithrix elongata BACA0141</name>
    <dbReference type="NCBI Taxonomy" id="2716417"/>
    <lineage>
        <taxon>Bacteria</taxon>
        <taxon>Bacillati</taxon>
        <taxon>Cyanobacteriota</taxon>
        <taxon>Cyanophyceae</taxon>
        <taxon>Pseudanabaenales</taxon>
        <taxon>Pseudanabaenaceae</taxon>
        <taxon>Tumidithrix</taxon>
        <taxon>Tumidithrix elongata</taxon>
    </lineage>
</organism>
<dbReference type="HAMAP" id="MF_01464_B">
    <property type="entry name" value="SecF_B"/>
    <property type="match status" value="1"/>
</dbReference>
<dbReference type="FunFam" id="1.20.1640.10:FF:000055">
    <property type="entry name" value="Protein-export membrane protein SecF"/>
    <property type="match status" value="1"/>
</dbReference>
<dbReference type="InterPro" id="IPR022645">
    <property type="entry name" value="SecD/SecF_bac"/>
</dbReference>
<comment type="caution">
    <text evidence="12">The sequence shown here is derived from an EMBL/GenBank/DDBJ whole genome shotgun (WGS) entry which is preliminary data.</text>
</comment>
<dbReference type="GO" id="GO:0005886">
    <property type="term" value="C:plasma membrane"/>
    <property type="evidence" value="ECO:0007669"/>
    <property type="project" value="UniProtKB-SubCell"/>
</dbReference>
<feature type="transmembrane region" description="Helical" evidence="10">
    <location>
        <begin position="261"/>
        <end position="279"/>
    </location>
</feature>
<dbReference type="PANTHER" id="PTHR30081">
    <property type="entry name" value="PROTEIN-EXPORT MEMBRANE PROTEIN SEC"/>
    <property type="match status" value="1"/>
</dbReference>
<dbReference type="Proteomes" id="UP001333818">
    <property type="component" value="Unassembled WGS sequence"/>
</dbReference>
<dbReference type="RefSeq" id="WP_330484232.1">
    <property type="nucleotide sequence ID" value="NZ_JAZBJZ010000053.1"/>
</dbReference>
<comment type="similarity">
    <text evidence="10">Belongs to the SecD/SecF family. SecF subfamily.</text>
</comment>
<evidence type="ECO:0000256" key="7">
    <source>
        <dbReference type="ARBA" id="ARBA00022989"/>
    </source>
</evidence>
<dbReference type="EMBL" id="JAZBJZ010000053">
    <property type="protein sequence ID" value="MEE3717801.1"/>
    <property type="molecule type" value="Genomic_DNA"/>
</dbReference>
<dbReference type="SUPFAM" id="SSF82866">
    <property type="entry name" value="Multidrug efflux transporter AcrB transmembrane domain"/>
    <property type="match status" value="1"/>
</dbReference>
<accession>A0AAW9Q5B3</accession>
<evidence type="ECO:0000256" key="5">
    <source>
        <dbReference type="ARBA" id="ARBA00022692"/>
    </source>
</evidence>
<evidence type="ECO:0000256" key="3">
    <source>
        <dbReference type="ARBA" id="ARBA00022475"/>
    </source>
</evidence>
<evidence type="ECO:0000256" key="1">
    <source>
        <dbReference type="ARBA" id="ARBA00004651"/>
    </source>
</evidence>
<keyword evidence="13" id="KW-1185">Reference proteome</keyword>
<dbReference type="InterPro" id="IPR005665">
    <property type="entry name" value="SecF_bac"/>
</dbReference>
<evidence type="ECO:0000313" key="12">
    <source>
        <dbReference type="EMBL" id="MEE3717801.1"/>
    </source>
</evidence>
<keyword evidence="4" id="KW-0997">Cell inner membrane</keyword>
<evidence type="ECO:0000256" key="10">
    <source>
        <dbReference type="HAMAP-Rule" id="MF_01464"/>
    </source>
</evidence>
<comment type="function">
    <text evidence="10">Part of the Sec protein translocase complex. Interacts with the SecYEG preprotein conducting channel. SecDF uses the proton motive force (PMF) to complete protein translocation after the ATP-dependent function of SecA.</text>
</comment>
<keyword evidence="9 10" id="KW-0472">Membrane</keyword>
<comment type="function">
    <text evidence="10">Probably participates in protein translocation into and across both the cytoplasmic and thylakoid membranes in cyanobacterial cells.</text>
</comment>
<comment type="subunit">
    <text evidence="10">Forms a complex with SecD. Part of the essential Sec protein translocation apparatus which comprises SecA, SecYEG and auxiliary proteins SecDF. Other proteins may also be involved.</text>
</comment>
<reference evidence="12" key="1">
    <citation type="submission" date="2024-01" db="EMBL/GenBank/DDBJ databases">
        <title>Bank of Algae and Cyanobacteria of the Azores (BACA) strain genomes.</title>
        <authorList>
            <person name="Luz R."/>
            <person name="Cordeiro R."/>
            <person name="Fonseca A."/>
            <person name="Goncalves V."/>
        </authorList>
    </citation>
    <scope>NUCLEOTIDE SEQUENCE</scope>
    <source>
        <strain evidence="12">BACA0141</strain>
    </source>
</reference>
<dbReference type="InterPro" id="IPR022646">
    <property type="entry name" value="SecD/SecF_CS"/>
</dbReference>
<evidence type="ECO:0000256" key="2">
    <source>
        <dbReference type="ARBA" id="ARBA00022448"/>
    </source>
</evidence>
<dbReference type="InterPro" id="IPR022813">
    <property type="entry name" value="SecD/SecF_arch_bac"/>
</dbReference>
<dbReference type="GO" id="GO:0006605">
    <property type="term" value="P:protein targeting"/>
    <property type="evidence" value="ECO:0007669"/>
    <property type="project" value="UniProtKB-UniRule"/>
</dbReference>
<keyword evidence="6 10" id="KW-0653">Protein transport</keyword>
<dbReference type="PRINTS" id="PR01755">
    <property type="entry name" value="SECFTRNLCASE"/>
</dbReference>
<feature type="transmembrane region" description="Helical" evidence="10">
    <location>
        <begin position="285"/>
        <end position="312"/>
    </location>
</feature>
<keyword evidence="8 10" id="KW-0811">Translocation</keyword>
<protein>
    <recommendedName>
        <fullName evidence="10">Protein-export membrane protein SecF</fullName>
    </recommendedName>
</protein>
<dbReference type="NCBIfam" id="TIGR00916">
    <property type="entry name" value="2A0604s01"/>
    <property type="match status" value="1"/>
</dbReference>
<dbReference type="PANTHER" id="PTHR30081:SF8">
    <property type="entry name" value="PROTEIN TRANSLOCASE SUBUNIT SECF"/>
    <property type="match status" value="1"/>
</dbReference>
<keyword evidence="3 10" id="KW-1003">Cell membrane</keyword>
<dbReference type="NCBIfam" id="TIGR00966">
    <property type="entry name" value="transloc_SecF"/>
    <property type="match status" value="1"/>
</dbReference>
<dbReference type="InterPro" id="IPR055344">
    <property type="entry name" value="SecD_SecF_C_bact"/>
</dbReference>
<dbReference type="GO" id="GO:0065002">
    <property type="term" value="P:intracellular protein transmembrane transport"/>
    <property type="evidence" value="ECO:0007669"/>
    <property type="project" value="UniProtKB-UniRule"/>
</dbReference>
<evidence type="ECO:0000259" key="11">
    <source>
        <dbReference type="Pfam" id="PF02355"/>
    </source>
</evidence>
<keyword evidence="5 10" id="KW-0812">Transmembrane</keyword>
<feature type="transmembrane region" description="Helical" evidence="10">
    <location>
        <begin position="150"/>
        <end position="171"/>
    </location>
</feature>
<evidence type="ECO:0000256" key="4">
    <source>
        <dbReference type="ARBA" id="ARBA00022519"/>
    </source>
</evidence>
<keyword evidence="7 10" id="KW-1133">Transmembrane helix</keyword>
<dbReference type="AlphaFoldDB" id="A0AAW9Q5B3"/>
<name>A0AAW9Q5B3_9CYAN</name>